<dbReference type="GO" id="GO:0003676">
    <property type="term" value="F:nucleic acid binding"/>
    <property type="evidence" value="ECO:0007669"/>
    <property type="project" value="InterPro"/>
</dbReference>
<dbReference type="EMBL" id="KQ414722">
    <property type="protein sequence ID" value="KOC62695.1"/>
    <property type="molecule type" value="Genomic_DNA"/>
</dbReference>
<sequence>MVLPHSSYSPDLVSSDFFCFNSSFNNNEKVKINVQNCLKQRNKEFFAVGINKLVE</sequence>
<proteinExistence type="predicted"/>
<dbReference type="AlphaFoldDB" id="A0A0L7QVR1"/>
<keyword evidence="2" id="KW-1185">Reference proteome</keyword>
<dbReference type="Gene3D" id="3.30.420.10">
    <property type="entry name" value="Ribonuclease H-like superfamily/Ribonuclease H"/>
    <property type="match status" value="1"/>
</dbReference>
<organism evidence="1 2">
    <name type="scientific">Habropoda laboriosa</name>
    <dbReference type="NCBI Taxonomy" id="597456"/>
    <lineage>
        <taxon>Eukaryota</taxon>
        <taxon>Metazoa</taxon>
        <taxon>Ecdysozoa</taxon>
        <taxon>Arthropoda</taxon>
        <taxon>Hexapoda</taxon>
        <taxon>Insecta</taxon>
        <taxon>Pterygota</taxon>
        <taxon>Neoptera</taxon>
        <taxon>Endopterygota</taxon>
        <taxon>Hymenoptera</taxon>
        <taxon>Apocrita</taxon>
        <taxon>Aculeata</taxon>
        <taxon>Apoidea</taxon>
        <taxon>Anthophila</taxon>
        <taxon>Apidae</taxon>
        <taxon>Habropoda</taxon>
    </lineage>
</organism>
<name>A0A0L7QVR1_9HYME</name>
<evidence type="ECO:0000313" key="1">
    <source>
        <dbReference type="EMBL" id="KOC62695.1"/>
    </source>
</evidence>
<accession>A0A0L7QVR1</accession>
<dbReference type="Proteomes" id="UP000053825">
    <property type="component" value="Unassembled WGS sequence"/>
</dbReference>
<evidence type="ECO:0000313" key="2">
    <source>
        <dbReference type="Proteomes" id="UP000053825"/>
    </source>
</evidence>
<reference evidence="1 2" key="1">
    <citation type="submission" date="2015-07" db="EMBL/GenBank/DDBJ databases">
        <title>The genome of Habropoda laboriosa.</title>
        <authorList>
            <person name="Pan H."/>
            <person name="Kapheim K."/>
        </authorList>
    </citation>
    <scope>NUCLEOTIDE SEQUENCE [LARGE SCALE GENOMIC DNA]</scope>
    <source>
        <strain evidence="1">0110345459</strain>
    </source>
</reference>
<dbReference type="InterPro" id="IPR036397">
    <property type="entry name" value="RNaseH_sf"/>
</dbReference>
<evidence type="ECO:0008006" key="3">
    <source>
        <dbReference type="Google" id="ProtNLM"/>
    </source>
</evidence>
<gene>
    <name evidence="1" type="ORF">WH47_04809</name>
</gene>
<protein>
    <recommendedName>
        <fullName evidence="3">Histone-lysine N-methyltransferase SETMAR</fullName>
    </recommendedName>
</protein>